<dbReference type="NCBIfam" id="TIGR00099">
    <property type="entry name" value="Cof-subfamily"/>
    <property type="match status" value="1"/>
</dbReference>
<dbReference type="Pfam" id="PF08282">
    <property type="entry name" value="Hydrolase_3"/>
    <property type="match status" value="1"/>
</dbReference>
<name>A0A483AYD5_OENOE</name>
<dbReference type="GO" id="GO:0000287">
    <property type="term" value="F:magnesium ion binding"/>
    <property type="evidence" value="ECO:0007669"/>
    <property type="project" value="TreeGrafter"/>
</dbReference>
<dbReference type="InterPro" id="IPR006379">
    <property type="entry name" value="HAD-SF_hydro_IIB"/>
</dbReference>
<dbReference type="Gene3D" id="3.40.50.1000">
    <property type="entry name" value="HAD superfamily/HAD-like"/>
    <property type="match status" value="1"/>
</dbReference>
<dbReference type="RefSeq" id="WP_002817784.1">
    <property type="nucleotide sequence ID" value="NZ_CP027431.1"/>
</dbReference>
<dbReference type="SUPFAM" id="SSF56784">
    <property type="entry name" value="HAD-like"/>
    <property type="match status" value="1"/>
</dbReference>
<reference evidence="1" key="2">
    <citation type="submission" date="2019-10" db="EMBL/GenBank/DDBJ databases">
        <title>Malate fermentation in French cider.</title>
        <authorList>
            <person name="Cousin F.J."/>
            <person name="Medina Fernandez S."/>
            <person name="Misery B."/>
            <person name="Laplace J.-M."/>
            <person name="Cretenet M."/>
        </authorList>
    </citation>
    <scope>NUCLEOTIDE SEQUENCE</scope>
    <source>
        <strain evidence="1">UCMA15129</strain>
    </source>
</reference>
<dbReference type="GO" id="GO:0016791">
    <property type="term" value="F:phosphatase activity"/>
    <property type="evidence" value="ECO:0007669"/>
    <property type="project" value="UniProtKB-ARBA"/>
</dbReference>
<dbReference type="PANTHER" id="PTHR10000">
    <property type="entry name" value="PHOSPHOSERINE PHOSPHATASE"/>
    <property type="match status" value="1"/>
</dbReference>
<dbReference type="AlphaFoldDB" id="A0A483AYD5"/>
<dbReference type="InterPro" id="IPR023214">
    <property type="entry name" value="HAD_sf"/>
</dbReference>
<dbReference type="OMA" id="GMFYQPN"/>
<dbReference type="Proteomes" id="UP000181728">
    <property type="component" value="Unassembled WGS sequence"/>
</dbReference>
<dbReference type="PROSITE" id="PS01228">
    <property type="entry name" value="COF_1"/>
    <property type="match status" value="1"/>
</dbReference>
<evidence type="ECO:0000313" key="1">
    <source>
        <dbReference type="EMBL" id="MDV7715651.1"/>
    </source>
</evidence>
<dbReference type="InterPro" id="IPR036412">
    <property type="entry name" value="HAD-like_sf"/>
</dbReference>
<dbReference type="EMBL" id="WERV01000006">
    <property type="protein sequence ID" value="MDV7715651.1"/>
    <property type="molecule type" value="Genomic_DNA"/>
</dbReference>
<gene>
    <name evidence="2" type="ORF">ATX59_09290</name>
    <name evidence="1" type="ORF">GA838_07850</name>
</gene>
<comment type="caution">
    <text evidence="1">The sequence shown here is derived from an EMBL/GenBank/DDBJ whole genome shotgun (WGS) entry which is preliminary data.</text>
</comment>
<dbReference type="SFLD" id="SFLDS00003">
    <property type="entry name" value="Haloacid_Dehalogenase"/>
    <property type="match status" value="1"/>
</dbReference>
<dbReference type="EMBL" id="MLOK01000061">
    <property type="protein sequence ID" value="OIM20373.1"/>
    <property type="molecule type" value="Genomic_DNA"/>
</dbReference>
<reference evidence="2 3" key="1">
    <citation type="journal article" date="2016" name="BMC Genomics">
        <title>Consensus pan-genome assembly of the specialised wine bacterium Oenococcus oeni.</title>
        <authorList>
            <person name="Sternes P.R."/>
            <person name="Borneman A.R."/>
        </authorList>
    </citation>
    <scope>NUCLEOTIDE SEQUENCE [LARGE SCALE GENOMIC DNA]</scope>
    <source>
        <strain evidence="2 3">AWRIB661</strain>
    </source>
</reference>
<organism evidence="1 4">
    <name type="scientific">Oenococcus oeni</name>
    <name type="common">Leuconostoc oenos</name>
    <dbReference type="NCBI Taxonomy" id="1247"/>
    <lineage>
        <taxon>Bacteria</taxon>
        <taxon>Bacillati</taxon>
        <taxon>Bacillota</taxon>
        <taxon>Bacilli</taxon>
        <taxon>Lactobacillales</taxon>
        <taxon>Lactobacillaceae</taxon>
        <taxon>Oenococcus</taxon>
    </lineage>
</organism>
<accession>A0A483AYD5</accession>
<protein>
    <submittedName>
        <fullName evidence="1">Cof-type HAD-IIB family hydrolase</fullName>
    </submittedName>
    <submittedName>
        <fullName evidence="2">Haloacid dehalogenase</fullName>
    </submittedName>
</protein>
<dbReference type="PANTHER" id="PTHR10000:SF8">
    <property type="entry name" value="HAD SUPERFAMILY HYDROLASE-LIKE, TYPE 3"/>
    <property type="match status" value="1"/>
</dbReference>
<dbReference type="GO" id="GO:0005829">
    <property type="term" value="C:cytosol"/>
    <property type="evidence" value="ECO:0007669"/>
    <property type="project" value="TreeGrafter"/>
</dbReference>
<dbReference type="SFLD" id="SFLDG01140">
    <property type="entry name" value="C2.B:_Phosphomannomutase_and_P"/>
    <property type="match status" value="1"/>
</dbReference>
<dbReference type="Gene3D" id="3.30.1240.10">
    <property type="match status" value="1"/>
</dbReference>
<dbReference type="NCBIfam" id="TIGR01484">
    <property type="entry name" value="HAD-SF-IIB"/>
    <property type="match status" value="1"/>
</dbReference>
<dbReference type="CDD" id="cd07516">
    <property type="entry name" value="HAD_Pase"/>
    <property type="match status" value="1"/>
</dbReference>
<evidence type="ECO:0000313" key="3">
    <source>
        <dbReference type="Proteomes" id="UP000181728"/>
    </source>
</evidence>
<dbReference type="GeneID" id="75066756"/>
<dbReference type="Proteomes" id="UP001281024">
    <property type="component" value="Unassembled WGS sequence"/>
</dbReference>
<proteinExistence type="predicted"/>
<evidence type="ECO:0000313" key="2">
    <source>
        <dbReference type="EMBL" id="OIM20373.1"/>
    </source>
</evidence>
<dbReference type="InterPro" id="IPR000150">
    <property type="entry name" value="Cof"/>
</dbReference>
<dbReference type="SFLD" id="SFLDG01144">
    <property type="entry name" value="C2.B.4:_PGP_Like"/>
    <property type="match status" value="1"/>
</dbReference>
<keyword evidence="1" id="KW-0378">Hydrolase</keyword>
<sequence>MSKIKLITIDIDGTLLSSGQQVPKENIQAIRQAVNQGIKIVIASGRPLSGILPWLKIIGVPKADDQFVIAFNGGVIQTTSGKLIAKNAIDYNGYKTLQNFADKQNAYFQVESLDGSHTISRLIPKEAQMENYLINSALQIHDQMPEKVEFIKPMINGSQQELDRLISIVPKKIEKNFNVVRGAWYNLEFMSKKASKGSALAILIDHLGISSDATMAIGDQGNDLSMFKVSNLAVAMGNAANEIKSKADFVTKTNNQAGVGFAISKFAIN</sequence>
<evidence type="ECO:0000313" key="4">
    <source>
        <dbReference type="Proteomes" id="UP001281024"/>
    </source>
</evidence>